<dbReference type="PANTHER" id="PTHR36030:SF1">
    <property type="entry name" value="CALMODULIN-BINDING DOMAIN-CONTAINING PROTEIN"/>
    <property type="match status" value="1"/>
</dbReference>
<keyword evidence="3" id="KW-1185">Reference proteome</keyword>
<dbReference type="AlphaFoldDB" id="A0A6A3BUJ8"/>
<reference evidence="2" key="1">
    <citation type="submission" date="2019-09" db="EMBL/GenBank/DDBJ databases">
        <title>Draft genome information of white flower Hibiscus syriacus.</title>
        <authorList>
            <person name="Kim Y.-M."/>
        </authorList>
    </citation>
    <scope>NUCLEOTIDE SEQUENCE [LARGE SCALE GENOMIC DNA]</scope>
    <source>
        <strain evidence="2">YM2019G1</strain>
    </source>
</reference>
<evidence type="ECO:0000256" key="1">
    <source>
        <dbReference type="SAM" id="MobiDB-lite"/>
    </source>
</evidence>
<organism evidence="2 3">
    <name type="scientific">Hibiscus syriacus</name>
    <name type="common">Rose of Sharon</name>
    <dbReference type="NCBI Taxonomy" id="106335"/>
    <lineage>
        <taxon>Eukaryota</taxon>
        <taxon>Viridiplantae</taxon>
        <taxon>Streptophyta</taxon>
        <taxon>Embryophyta</taxon>
        <taxon>Tracheophyta</taxon>
        <taxon>Spermatophyta</taxon>
        <taxon>Magnoliopsida</taxon>
        <taxon>eudicotyledons</taxon>
        <taxon>Gunneridae</taxon>
        <taxon>Pentapetalae</taxon>
        <taxon>rosids</taxon>
        <taxon>malvids</taxon>
        <taxon>Malvales</taxon>
        <taxon>Malvaceae</taxon>
        <taxon>Malvoideae</taxon>
        <taxon>Hibiscus</taxon>
    </lineage>
</organism>
<dbReference type="EMBL" id="VEPZ02000782">
    <property type="protein sequence ID" value="KAE8719657.1"/>
    <property type="molecule type" value="Genomic_DNA"/>
</dbReference>
<comment type="caution">
    <text evidence="2">The sequence shown here is derived from an EMBL/GenBank/DDBJ whole genome shotgun (WGS) entry which is preliminary data.</text>
</comment>
<feature type="compositionally biased region" description="Polar residues" evidence="1">
    <location>
        <begin position="27"/>
        <end position="58"/>
    </location>
</feature>
<proteinExistence type="predicted"/>
<dbReference type="PANTHER" id="PTHR36030">
    <property type="entry name" value="CALMODULIN-BINDING DOMAIN-CONTAINING PROTEIN"/>
    <property type="match status" value="1"/>
</dbReference>
<evidence type="ECO:0000313" key="2">
    <source>
        <dbReference type="EMBL" id="KAE8719657.1"/>
    </source>
</evidence>
<protein>
    <submittedName>
        <fullName evidence="2">Uncharacterized protein</fullName>
    </submittedName>
</protein>
<feature type="region of interest" description="Disordered" evidence="1">
    <location>
        <begin position="21"/>
        <end position="58"/>
    </location>
</feature>
<gene>
    <name evidence="2" type="ORF">F3Y22_tig00109936pilonHSYRG00106</name>
</gene>
<sequence>METAKKKGLFGKLLTKSLSRVTAKPRATTSHRQSSKVVPFSYASSNQPTGSYEHTSVPNRIPFSTQRVSSYASFDPPSSSDRINGFANKAWGPADENVDLKAASFISNVRERRSSLDRVD</sequence>
<name>A0A6A3BUJ8_HIBSY</name>
<dbReference type="Proteomes" id="UP000436088">
    <property type="component" value="Unassembled WGS sequence"/>
</dbReference>
<accession>A0A6A3BUJ8</accession>
<evidence type="ECO:0000313" key="3">
    <source>
        <dbReference type="Proteomes" id="UP000436088"/>
    </source>
</evidence>